<dbReference type="GO" id="GO:0046983">
    <property type="term" value="F:protein dimerization activity"/>
    <property type="evidence" value="ECO:0007669"/>
    <property type="project" value="InterPro"/>
</dbReference>
<proteinExistence type="predicted"/>
<evidence type="ECO:0000256" key="1">
    <source>
        <dbReference type="ARBA" id="ARBA00023015"/>
    </source>
</evidence>
<feature type="compositionally biased region" description="Low complexity" evidence="5">
    <location>
        <begin position="260"/>
        <end position="275"/>
    </location>
</feature>
<dbReference type="FunFam" id="4.10.280.10:FF:000035">
    <property type="entry name" value="Pancreas-specific transcription factor 1a"/>
    <property type="match status" value="1"/>
</dbReference>
<dbReference type="STRING" id="199890.A0A182P7B9"/>
<dbReference type="Gene3D" id="4.10.280.10">
    <property type="entry name" value="Helix-loop-helix DNA-binding domain"/>
    <property type="match status" value="1"/>
</dbReference>
<keyword evidence="2" id="KW-0238">DNA-binding</keyword>
<keyword evidence="4" id="KW-0539">Nucleus</keyword>
<reference evidence="7" key="2">
    <citation type="submission" date="2020-05" db="UniProtKB">
        <authorList>
            <consortium name="EnsemblMetazoa"/>
        </authorList>
    </citation>
    <scope>IDENTIFICATION</scope>
    <source>
        <strain evidence="7">Epiroticus2</strain>
    </source>
</reference>
<feature type="region of interest" description="Disordered" evidence="5">
    <location>
        <begin position="260"/>
        <end position="291"/>
    </location>
</feature>
<dbReference type="SUPFAM" id="SSF47459">
    <property type="entry name" value="HLH, helix-loop-helix DNA-binding domain"/>
    <property type="match status" value="1"/>
</dbReference>
<sequence>MEPPFPPDVAPFTPIWGQENPSPMVHYPELMAGFPCADLAIWPRQQVGSFVSQRLSPRGAQPAPSSGGSTKKTRRRVASMAQRRAANIRERRRMFNLNEAFDKLRRKVPTFAYEKRLSRIETLRLAITYIGFMSELLAGTPTHDGRSPELYPGVLATAAHHAPHHHHHQHHHHHHHQQQQQHGNHTSQHAQQTVPQSHHHAHHLHHQQQPAPQHHSLHGSATAASVAAGATAATHHMHHPSLQRAAAAAAAVAAAAAAATGTNTTSTGSGTVNGTEYHPAYGTGTVPHHVV</sequence>
<feature type="compositionally biased region" description="Basic residues" evidence="5">
    <location>
        <begin position="161"/>
        <end position="177"/>
    </location>
</feature>
<dbReference type="Pfam" id="PF00010">
    <property type="entry name" value="HLH"/>
    <property type="match status" value="1"/>
</dbReference>
<name>A0A182P7B9_9DIPT</name>
<dbReference type="GO" id="GO:0000981">
    <property type="term" value="F:DNA-binding transcription factor activity, RNA polymerase II-specific"/>
    <property type="evidence" value="ECO:0007669"/>
    <property type="project" value="TreeGrafter"/>
</dbReference>
<reference evidence="8" key="1">
    <citation type="submission" date="2013-03" db="EMBL/GenBank/DDBJ databases">
        <title>The Genome Sequence of Anopheles epiroticus epiroticus2.</title>
        <authorList>
            <consortium name="The Broad Institute Genomics Platform"/>
            <person name="Neafsey D.E."/>
            <person name="Howell P."/>
            <person name="Walker B."/>
            <person name="Young S.K."/>
            <person name="Zeng Q."/>
            <person name="Gargeya S."/>
            <person name="Fitzgerald M."/>
            <person name="Haas B."/>
            <person name="Abouelleil A."/>
            <person name="Allen A.W."/>
            <person name="Alvarado L."/>
            <person name="Arachchi H.M."/>
            <person name="Berlin A.M."/>
            <person name="Chapman S.B."/>
            <person name="Gainer-Dewar J."/>
            <person name="Goldberg J."/>
            <person name="Griggs A."/>
            <person name="Gujja S."/>
            <person name="Hansen M."/>
            <person name="Howarth C."/>
            <person name="Imamovic A."/>
            <person name="Ireland A."/>
            <person name="Larimer J."/>
            <person name="McCowan C."/>
            <person name="Murphy C."/>
            <person name="Pearson M."/>
            <person name="Poon T.W."/>
            <person name="Priest M."/>
            <person name="Roberts A."/>
            <person name="Saif S."/>
            <person name="Shea T."/>
            <person name="Sisk P."/>
            <person name="Sykes S."/>
            <person name="Wortman J."/>
            <person name="Nusbaum C."/>
            <person name="Birren B."/>
        </authorList>
    </citation>
    <scope>NUCLEOTIDE SEQUENCE [LARGE SCALE GENOMIC DNA]</scope>
    <source>
        <strain evidence="8">Epiroticus2</strain>
    </source>
</reference>
<dbReference type="AlphaFoldDB" id="A0A182P7B9"/>
<evidence type="ECO:0000256" key="2">
    <source>
        <dbReference type="ARBA" id="ARBA00023125"/>
    </source>
</evidence>
<keyword evidence="3" id="KW-0804">Transcription</keyword>
<dbReference type="PROSITE" id="PS50888">
    <property type="entry name" value="BHLH"/>
    <property type="match status" value="1"/>
</dbReference>
<feature type="compositionally biased region" description="Basic residues" evidence="5">
    <location>
        <begin position="197"/>
        <end position="206"/>
    </location>
</feature>
<feature type="compositionally biased region" description="Low complexity" evidence="5">
    <location>
        <begin position="207"/>
        <end position="234"/>
    </location>
</feature>
<feature type="compositionally biased region" description="Polar residues" evidence="5">
    <location>
        <begin position="183"/>
        <end position="195"/>
    </location>
</feature>
<feature type="region of interest" description="Disordered" evidence="5">
    <location>
        <begin position="160"/>
        <end position="244"/>
    </location>
</feature>
<dbReference type="PANTHER" id="PTHR23349:SF63">
    <property type="entry name" value="FER3-LIKE PROTEIN"/>
    <property type="match status" value="1"/>
</dbReference>
<dbReference type="Proteomes" id="UP000075885">
    <property type="component" value="Unassembled WGS sequence"/>
</dbReference>
<dbReference type="PANTHER" id="PTHR23349">
    <property type="entry name" value="BASIC HELIX-LOOP-HELIX TRANSCRIPTION FACTOR, TWIST"/>
    <property type="match status" value="1"/>
</dbReference>
<dbReference type="InterPro" id="IPR011598">
    <property type="entry name" value="bHLH_dom"/>
</dbReference>
<keyword evidence="8" id="KW-1185">Reference proteome</keyword>
<dbReference type="VEuPathDB" id="VectorBase:AEPI002821"/>
<evidence type="ECO:0000313" key="7">
    <source>
        <dbReference type="EnsemblMetazoa" id="AEPI002821-PA"/>
    </source>
</evidence>
<dbReference type="SMART" id="SM00353">
    <property type="entry name" value="HLH"/>
    <property type="match status" value="1"/>
</dbReference>
<dbReference type="CDD" id="cd11415">
    <property type="entry name" value="bHLH_TS_FERD3L_NATO3"/>
    <property type="match status" value="1"/>
</dbReference>
<dbReference type="GO" id="GO:0032502">
    <property type="term" value="P:developmental process"/>
    <property type="evidence" value="ECO:0007669"/>
    <property type="project" value="TreeGrafter"/>
</dbReference>
<dbReference type="GO" id="GO:0000977">
    <property type="term" value="F:RNA polymerase II transcription regulatory region sequence-specific DNA binding"/>
    <property type="evidence" value="ECO:0007669"/>
    <property type="project" value="TreeGrafter"/>
</dbReference>
<evidence type="ECO:0000256" key="5">
    <source>
        <dbReference type="SAM" id="MobiDB-lite"/>
    </source>
</evidence>
<dbReference type="EnsemblMetazoa" id="AEPI002821-RA">
    <property type="protein sequence ID" value="AEPI002821-PA"/>
    <property type="gene ID" value="AEPI002821"/>
</dbReference>
<feature type="region of interest" description="Disordered" evidence="5">
    <location>
        <begin position="52"/>
        <end position="77"/>
    </location>
</feature>
<dbReference type="InterPro" id="IPR050283">
    <property type="entry name" value="E-box_TF_Regulators"/>
</dbReference>
<evidence type="ECO:0000259" key="6">
    <source>
        <dbReference type="PROSITE" id="PS50888"/>
    </source>
</evidence>
<keyword evidence="1" id="KW-0805">Transcription regulation</keyword>
<evidence type="ECO:0000313" key="8">
    <source>
        <dbReference type="Proteomes" id="UP000075885"/>
    </source>
</evidence>
<protein>
    <recommendedName>
        <fullName evidence="6">BHLH domain-containing protein</fullName>
    </recommendedName>
</protein>
<evidence type="ECO:0000256" key="3">
    <source>
        <dbReference type="ARBA" id="ARBA00023163"/>
    </source>
</evidence>
<evidence type="ECO:0000256" key="4">
    <source>
        <dbReference type="ARBA" id="ARBA00023242"/>
    </source>
</evidence>
<accession>A0A182P7B9</accession>
<dbReference type="InterPro" id="IPR036638">
    <property type="entry name" value="HLH_DNA-bd_sf"/>
</dbReference>
<organism evidence="7 8">
    <name type="scientific">Anopheles epiroticus</name>
    <dbReference type="NCBI Taxonomy" id="199890"/>
    <lineage>
        <taxon>Eukaryota</taxon>
        <taxon>Metazoa</taxon>
        <taxon>Ecdysozoa</taxon>
        <taxon>Arthropoda</taxon>
        <taxon>Hexapoda</taxon>
        <taxon>Insecta</taxon>
        <taxon>Pterygota</taxon>
        <taxon>Neoptera</taxon>
        <taxon>Endopterygota</taxon>
        <taxon>Diptera</taxon>
        <taxon>Nematocera</taxon>
        <taxon>Culicoidea</taxon>
        <taxon>Culicidae</taxon>
        <taxon>Anophelinae</taxon>
        <taxon>Anopheles</taxon>
    </lineage>
</organism>
<feature type="domain" description="BHLH" evidence="6">
    <location>
        <begin position="81"/>
        <end position="133"/>
    </location>
</feature>